<reference evidence="6" key="1">
    <citation type="submission" date="2018-05" db="EMBL/GenBank/DDBJ databases">
        <authorList>
            <person name="Lanie J.A."/>
            <person name="Ng W.-L."/>
            <person name="Kazmierczak K.M."/>
            <person name="Andrzejewski T.M."/>
            <person name="Davidsen T.M."/>
            <person name="Wayne K.J."/>
            <person name="Tettelin H."/>
            <person name="Glass J.I."/>
            <person name="Rusch D."/>
            <person name="Podicherti R."/>
            <person name="Tsui H.-C.T."/>
            <person name="Winkler M.E."/>
        </authorList>
    </citation>
    <scope>NUCLEOTIDE SEQUENCE</scope>
</reference>
<dbReference type="GO" id="GO:0008652">
    <property type="term" value="P:amino acid biosynthetic process"/>
    <property type="evidence" value="ECO:0007669"/>
    <property type="project" value="UniProtKB-KW"/>
</dbReference>
<feature type="compositionally biased region" description="Basic and acidic residues" evidence="3">
    <location>
        <begin position="123"/>
        <end position="133"/>
    </location>
</feature>
<dbReference type="Pfam" id="PF26558">
    <property type="entry name" value="DHQS_2nd"/>
    <property type="match status" value="1"/>
</dbReference>
<evidence type="ECO:0000256" key="1">
    <source>
        <dbReference type="ARBA" id="ARBA00022605"/>
    </source>
</evidence>
<evidence type="ECO:0000259" key="4">
    <source>
        <dbReference type="Pfam" id="PF01959"/>
    </source>
</evidence>
<gene>
    <name evidence="6" type="ORF">METZ01_LOCUS81629</name>
</gene>
<dbReference type="EMBL" id="UINC01006643">
    <property type="protein sequence ID" value="SVA28775.1"/>
    <property type="molecule type" value="Genomic_DNA"/>
</dbReference>
<protein>
    <recommendedName>
        <fullName evidence="7">3-dehydroquinate synthase II</fullName>
    </recommendedName>
</protein>
<evidence type="ECO:0000256" key="2">
    <source>
        <dbReference type="ARBA" id="ARBA00023141"/>
    </source>
</evidence>
<feature type="compositionally biased region" description="Polar residues" evidence="3">
    <location>
        <begin position="134"/>
        <end position="145"/>
    </location>
</feature>
<dbReference type="GO" id="GO:0003856">
    <property type="term" value="F:3-dehydroquinate synthase activity"/>
    <property type="evidence" value="ECO:0007669"/>
    <property type="project" value="InterPro"/>
</dbReference>
<sequence>MEIWLDSTAKPASSLPEGASRIWDGSASDVAEVALDDYRGQDEARSLVGVVNWILVRCSDWAMIPLENIVAAAAGSGTRVAAVISREVDLPGAAFALQHGVDAVLLPPESDSQDLWNAARKLASKEGSDDAEKPSSQLSTATVTSVESGGVGERICVDLIERMSLGEGMAIGSSSTALCLVHGETLPSEYVPSRPFRVNAGAVHAYALMADNSTKYLSELNAGDKVAVVTTDGTRRSASVGRLKIERRPFLIVKFECDSMGGQIMTQQVETVRLVSPSGEAVSVTELQPGDEILVRVESSMRHIGQALHGEVNER</sequence>
<name>A0A381UKS8_9ZZZZ</name>
<evidence type="ECO:0000313" key="6">
    <source>
        <dbReference type="EMBL" id="SVA28775.1"/>
    </source>
</evidence>
<dbReference type="AlphaFoldDB" id="A0A381UKS8"/>
<proteinExistence type="predicted"/>
<dbReference type="InterPro" id="IPR002812">
    <property type="entry name" value="DHQS"/>
</dbReference>
<keyword evidence="1" id="KW-0028">Amino-acid biosynthesis</keyword>
<feature type="domain" description="3-dehydroquinate synthase N-terminal" evidence="4">
    <location>
        <begin position="23"/>
        <end position="110"/>
    </location>
</feature>
<dbReference type="InterPro" id="IPR030960">
    <property type="entry name" value="DHQS/DOIS_N"/>
</dbReference>
<evidence type="ECO:0008006" key="7">
    <source>
        <dbReference type="Google" id="ProtNLM"/>
    </source>
</evidence>
<accession>A0A381UKS8</accession>
<feature type="domain" description="3-dehydroquinate synthase C-terminal" evidence="5">
    <location>
        <begin position="141"/>
        <end position="315"/>
    </location>
</feature>
<organism evidence="6">
    <name type="scientific">marine metagenome</name>
    <dbReference type="NCBI Taxonomy" id="408172"/>
    <lineage>
        <taxon>unclassified sequences</taxon>
        <taxon>metagenomes</taxon>
        <taxon>ecological metagenomes</taxon>
    </lineage>
</organism>
<dbReference type="InterPro" id="IPR056179">
    <property type="entry name" value="DHQS_C"/>
</dbReference>
<dbReference type="PANTHER" id="PTHR33563">
    <property type="match status" value="1"/>
</dbReference>
<dbReference type="PANTHER" id="PTHR33563:SF1">
    <property type="entry name" value="3-DEHYDROQUINATE SYNTHASE"/>
    <property type="match status" value="1"/>
</dbReference>
<evidence type="ECO:0000256" key="3">
    <source>
        <dbReference type="SAM" id="MobiDB-lite"/>
    </source>
</evidence>
<keyword evidence="2" id="KW-0057">Aromatic amino acid biosynthesis</keyword>
<dbReference type="GO" id="GO:0016491">
    <property type="term" value="F:oxidoreductase activity"/>
    <property type="evidence" value="ECO:0007669"/>
    <property type="project" value="InterPro"/>
</dbReference>
<feature type="region of interest" description="Disordered" evidence="3">
    <location>
        <begin position="123"/>
        <end position="145"/>
    </location>
</feature>
<dbReference type="GO" id="GO:0009073">
    <property type="term" value="P:aromatic amino acid family biosynthetic process"/>
    <property type="evidence" value="ECO:0007669"/>
    <property type="project" value="UniProtKB-KW"/>
</dbReference>
<dbReference type="Pfam" id="PF01959">
    <property type="entry name" value="DHQS"/>
    <property type="match status" value="1"/>
</dbReference>
<evidence type="ECO:0000259" key="5">
    <source>
        <dbReference type="Pfam" id="PF26558"/>
    </source>
</evidence>